<gene>
    <name evidence="14" type="primary">NPNT</name>
</gene>
<evidence type="ECO:0000256" key="5">
    <source>
        <dbReference type="ARBA" id="ARBA00022889"/>
    </source>
</evidence>
<evidence type="ECO:0000256" key="3">
    <source>
        <dbReference type="ARBA" id="ARBA00022729"/>
    </source>
</evidence>
<dbReference type="PROSITE" id="PS01187">
    <property type="entry name" value="EGF_CA"/>
    <property type="match status" value="1"/>
</dbReference>
<dbReference type="Pfam" id="PF00629">
    <property type="entry name" value="MAM"/>
    <property type="match status" value="1"/>
</dbReference>
<dbReference type="InterPro" id="IPR000152">
    <property type="entry name" value="EGF-type_Asp/Asn_hydroxyl_site"/>
</dbReference>
<evidence type="ECO:0000256" key="4">
    <source>
        <dbReference type="ARBA" id="ARBA00022737"/>
    </source>
</evidence>
<organism evidence="13 14">
    <name type="scientific">Equus przewalskii</name>
    <name type="common">Przewalski's horse</name>
    <name type="synonym">Equus caballus przewalskii</name>
    <dbReference type="NCBI Taxonomy" id="9798"/>
    <lineage>
        <taxon>Eukaryota</taxon>
        <taxon>Metazoa</taxon>
        <taxon>Chordata</taxon>
        <taxon>Craniata</taxon>
        <taxon>Vertebrata</taxon>
        <taxon>Euteleostomi</taxon>
        <taxon>Mammalia</taxon>
        <taxon>Eutheria</taxon>
        <taxon>Laurasiatheria</taxon>
        <taxon>Perissodactyla</taxon>
        <taxon>Equidae</taxon>
        <taxon>Equus</taxon>
    </lineage>
</organism>
<evidence type="ECO:0000256" key="2">
    <source>
        <dbReference type="ARBA" id="ARBA00022536"/>
    </source>
</evidence>
<dbReference type="PROSITE" id="PS50026">
    <property type="entry name" value="EGF_3"/>
    <property type="match status" value="3"/>
</dbReference>
<name>A0ABM4NSH9_EQUPR</name>
<keyword evidence="13" id="KW-1185">Reference proteome</keyword>
<dbReference type="SUPFAM" id="SSF49899">
    <property type="entry name" value="Concanavalin A-like lectins/glucanases"/>
    <property type="match status" value="1"/>
</dbReference>
<keyword evidence="7" id="KW-0325">Glycoprotein</keyword>
<dbReference type="RefSeq" id="XP_070467902.1">
    <property type="nucleotide sequence ID" value="XM_070611801.1"/>
</dbReference>
<feature type="domain" description="MAM" evidence="12">
    <location>
        <begin position="437"/>
        <end position="580"/>
    </location>
</feature>
<dbReference type="Gene3D" id="2.60.120.200">
    <property type="match status" value="1"/>
</dbReference>
<dbReference type="InterPro" id="IPR009030">
    <property type="entry name" value="Growth_fac_rcpt_cys_sf"/>
</dbReference>
<reference evidence="14" key="2">
    <citation type="submission" date="2025-08" db="UniProtKB">
        <authorList>
            <consortium name="RefSeq"/>
        </authorList>
    </citation>
    <scope>IDENTIFICATION</scope>
    <source>
        <tissue evidence="14">Blood</tissue>
    </source>
</reference>
<dbReference type="InterPro" id="IPR000742">
    <property type="entry name" value="EGF"/>
</dbReference>
<dbReference type="CDD" id="cd00054">
    <property type="entry name" value="EGF_CA"/>
    <property type="match status" value="2"/>
</dbReference>
<keyword evidence="3 10" id="KW-0732">Signal</keyword>
<comment type="caution">
    <text evidence="8">Lacks conserved residue(s) required for the propagation of feature annotation.</text>
</comment>
<dbReference type="GeneID" id="103546321"/>
<keyword evidence="5" id="KW-0130">Cell adhesion</keyword>
<dbReference type="PANTHER" id="PTHR24050:SF19">
    <property type="entry name" value="NEPHRONECTIN"/>
    <property type="match status" value="1"/>
</dbReference>
<dbReference type="Pfam" id="PF07645">
    <property type="entry name" value="EGF_CA"/>
    <property type="match status" value="3"/>
</dbReference>
<dbReference type="InterPro" id="IPR052235">
    <property type="entry name" value="Nephronectin_domain"/>
</dbReference>
<dbReference type="PROSITE" id="PS00010">
    <property type="entry name" value="ASX_HYDROXYL"/>
    <property type="match status" value="3"/>
</dbReference>
<feature type="region of interest" description="Disordered" evidence="9">
    <location>
        <begin position="288"/>
        <end position="406"/>
    </location>
</feature>
<feature type="compositionally biased region" description="Pro residues" evidence="9">
    <location>
        <begin position="334"/>
        <end position="364"/>
    </location>
</feature>
<feature type="compositionally biased region" description="Polar residues" evidence="9">
    <location>
        <begin position="382"/>
        <end position="395"/>
    </location>
</feature>
<evidence type="ECO:0000256" key="6">
    <source>
        <dbReference type="ARBA" id="ARBA00023157"/>
    </source>
</evidence>
<keyword evidence="4" id="KW-0677">Repeat</keyword>
<comment type="similarity">
    <text evidence="1">Belongs to the nephronectin family.</text>
</comment>
<feature type="signal peptide" evidence="10">
    <location>
        <begin position="1"/>
        <end position="19"/>
    </location>
</feature>
<feature type="chain" id="PRO_5045194905" evidence="10">
    <location>
        <begin position="20"/>
        <end position="587"/>
    </location>
</feature>
<feature type="domain" description="EGF-like" evidence="11">
    <location>
        <begin position="231"/>
        <end position="271"/>
    </location>
</feature>
<dbReference type="InterPro" id="IPR000998">
    <property type="entry name" value="MAM_dom"/>
</dbReference>
<keyword evidence="6" id="KW-1015">Disulfide bond</keyword>
<dbReference type="PROSITE" id="PS50060">
    <property type="entry name" value="MAM_2"/>
    <property type="match status" value="1"/>
</dbReference>
<evidence type="ECO:0000259" key="11">
    <source>
        <dbReference type="PROSITE" id="PS50026"/>
    </source>
</evidence>
<evidence type="ECO:0000313" key="14">
    <source>
        <dbReference type="RefSeq" id="XP_070467902.1"/>
    </source>
</evidence>
<keyword evidence="2 8" id="KW-0245">EGF-like domain</keyword>
<protein>
    <submittedName>
        <fullName evidence="14">Nephronectin isoform X5</fullName>
    </submittedName>
</protein>
<dbReference type="SMART" id="SM00181">
    <property type="entry name" value="EGF"/>
    <property type="match status" value="5"/>
</dbReference>
<dbReference type="SMART" id="SM00179">
    <property type="entry name" value="EGF_CA"/>
    <property type="match status" value="3"/>
</dbReference>
<dbReference type="SMART" id="SM00137">
    <property type="entry name" value="MAM"/>
    <property type="match status" value="1"/>
</dbReference>
<evidence type="ECO:0000256" key="9">
    <source>
        <dbReference type="SAM" id="MobiDB-lite"/>
    </source>
</evidence>
<dbReference type="InterPro" id="IPR001881">
    <property type="entry name" value="EGF-like_Ca-bd_dom"/>
</dbReference>
<accession>A0ABM4NSH9</accession>
<evidence type="ECO:0000256" key="8">
    <source>
        <dbReference type="PROSITE-ProRule" id="PRU00076"/>
    </source>
</evidence>
<evidence type="ECO:0000256" key="1">
    <source>
        <dbReference type="ARBA" id="ARBA00009738"/>
    </source>
</evidence>
<feature type="domain" description="EGF-like" evidence="11">
    <location>
        <begin position="106"/>
        <end position="145"/>
    </location>
</feature>
<evidence type="ECO:0000256" key="10">
    <source>
        <dbReference type="SAM" id="SignalP"/>
    </source>
</evidence>
<feature type="compositionally biased region" description="Low complexity" evidence="9">
    <location>
        <begin position="324"/>
        <end position="333"/>
    </location>
</feature>
<feature type="domain" description="EGF-like" evidence="11">
    <location>
        <begin position="186"/>
        <end position="230"/>
    </location>
</feature>
<dbReference type="Gene3D" id="2.10.25.10">
    <property type="entry name" value="Laminin"/>
    <property type="match status" value="5"/>
</dbReference>
<dbReference type="SUPFAM" id="SSF57184">
    <property type="entry name" value="Growth factor receptor domain"/>
    <property type="match status" value="2"/>
</dbReference>
<proteinExistence type="inferred from homology"/>
<dbReference type="CDD" id="cd06263">
    <property type="entry name" value="MAM"/>
    <property type="match status" value="1"/>
</dbReference>
<dbReference type="PANTHER" id="PTHR24050">
    <property type="entry name" value="PA14 DOMAIN-CONTAINING PROTEIN"/>
    <property type="match status" value="1"/>
</dbReference>
<sequence>MDLLVALLLGTALYLPAAADFDARWPRQMVSSVGLCRYGGRIDCCWGWVRRPWGQCQPFYVLRQRIARIRCQLKAVCRPQCKHGECVGPDKCRCHPGYAGKTCSQDLNECGLKPRPCKHRCMNTYGSYKCYCLNGYMLMPDGSCASALTCSMANCQYGCDVVKGQIRCQCPSPGLQLAPDGRTCVDVDECATGRASCPRFRQCVNTFGSYVCKCHKGFDLMYIGGKYQCHDIDECALGRYQCSSFAGCYNIPGAYRCKCKDGYHGNGRSCVYIPKVMIEPSGPIHVPKGNGTISKGDGGRGNWIPDVGGTRWPLKTPYIPPVITRRPTAEPTTRPTPEPTPQSTPPPPTPPPTELGTPPPPATPERPTTGLTTMAPAAATSPRESTVDNRIQTDPQKPRGDVFIPRQPSNDLFEIFEIERGVSADDEAKDDPGVLMHSCNFDHGLCGWIREKDRDGHWEPVRDPAGGQYLTVSDAKGPGGRAARLVLPLGPLARPGALCLSFRHRVAGLHSGSLQVLARRHGAHAAALWGRNGGGGWRRTHITLRGADVKSVIFKGEKRRGHTGEIALDDVSLRKGHCSEEREQLHN</sequence>
<dbReference type="InterPro" id="IPR049883">
    <property type="entry name" value="NOTCH1_EGF-like"/>
</dbReference>
<dbReference type="InterPro" id="IPR018097">
    <property type="entry name" value="EGF_Ca-bd_CS"/>
</dbReference>
<reference evidence="13" key="1">
    <citation type="submission" date="2025-05" db="UniProtKB">
        <authorList>
            <consortium name="RefSeq"/>
        </authorList>
    </citation>
    <scope>NUCLEOTIDE SEQUENCE [LARGE SCALE GENOMIC DNA]</scope>
</reference>
<evidence type="ECO:0000256" key="7">
    <source>
        <dbReference type="ARBA" id="ARBA00023180"/>
    </source>
</evidence>
<evidence type="ECO:0000313" key="13">
    <source>
        <dbReference type="Proteomes" id="UP001652662"/>
    </source>
</evidence>
<dbReference type="InterPro" id="IPR013320">
    <property type="entry name" value="ConA-like_dom_sf"/>
</dbReference>
<evidence type="ECO:0000259" key="12">
    <source>
        <dbReference type="PROSITE" id="PS50060"/>
    </source>
</evidence>
<dbReference type="PROSITE" id="PS00022">
    <property type="entry name" value="EGF_1"/>
    <property type="match status" value="1"/>
</dbReference>
<dbReference type="PROSITE" id="PS01186">
    <property type="entry name" value="EGF_2"/>
    <property type="match status" value="3"/>
</dbReference>
<dbReference type="Proteomes" id="UP001652662">
    <property type="component" value="Chromosome 2"/>
</dbReference>